<dbReference type="SUPFAM" id="SSF100879">
    <property type="entry name" value="Lesion bypass DNA polymerase (Y-family), little finger domain"/>
    <property type="match status" value="1"/>
</dbReference>
<dbReference type="InterPro" id="IPR041298">
    <property type="entry name" value="UBZ3"/>
</dbReference>
<dbReference type="PROSITE" id="PS50173">
    <property type="entry name" value="UMUC"/>
    <property type="match status" value="1"/>
</dbReference>
<dbReference type="Pfam" id="PF21704">
    <property type="entry name" value="POLH-Rev1_HhH"/>
    <property type="match status" value="1"/>
</dbReference>
<evidence type="ECO:0000256" key="5">
    <source>
        <dbReference type="ARBA" id="ARBA00022771"/>
    </source>
</evidence>
<dbReference type="PIRSF" id="PIRSF036603">
    <property type="entry name" value="DPol_eta"/>
    <property type="match status" value="1"/>
</dbReference>
<evidence type="ECO:0000256" key="6">
    <source>
        <dbReference type="ARBA" id="ARBA00022833"/>
    </source>
</evidence>
<evidence type="ECO:0000256" key="8">
    <source>
        <dbReference type="ARBA" id="ARBA00023242"/>
    </source>
</evidence>
<dbReference type="InterPro" id="IPR043128">
    <property type="entry name" value="Rev_trsase/Diguanyl_cyclase"/>
</dbReference>
<gene>
    <name evidence="14" type="ORF">K489DRAFT_303590</name>
</gene>
<evidence type="ECO:0000259" key="12">
    <source>
        <dbReference type="PROSITE" id="PS51907"/>
    </source>
</evidence>
<organism evidence="14">
    <name type="scientific">Dissoconium aciculare CBS 342.82</name>
    <dbReference type="NCBI Taxonomy" id="1314786"/>
    <lineage>
        <taxon>Eukaryota</taxon>
        <taxon>Fungi</taxon>
        <taxon>Dikarya</taxon>
        <taxon>Ascomycota</taxon>
        <taxon>Pezizomycotina</taxon>
        <taxon>Dothideomycetes</taxon>
        <taxon>Dothideomycetidae</taxon>
        <taxon>Mycosphaerellales</taxon>
        <taxon>Dissoconiaceae</taxon>
        <taxon>Dissoconium</taxon>
    </lineage>
</organism>
<evidence type="ECO:0000313" key="13">
    <source>
        <dbReference type="Proteomes" id="UP000504637"/>
    </source>
</evidence>
<evidence type="ECO:0000256" key="2">
    <source>
        <dbReference type="ARBA" id="ARBA00022679"/>
    </source>
</evidence>
<dbReference type="Pfam" id="PF11799">
    <property type="entry name" value="IMS_C"/>
    <property type="match status" value="1"/>
</dbReference>
<dbReference type="GO" id="GO:0007064">
    <property type="term" value="P:mitotic sister chromatid cohesion"/>
    <property type="evidence" value="ECO:0007669"/>
    <property type="project" value="UniProtKB-ARBA"/>
</dbReference>
<dbReference type="Gene3D" id="3.30.1490.100">
    <property type="entry name" value="DNA polymerase, Y-family, little finger domain"/>
    <property type="match status" value="1"/>
</dbReference>
<accession>A0A6J3M219</accession>
<evidence type="ECO:0000313" key="14">
    <source>
        <dbReference type="RefSeq" id="XP_033459106.1"/>
    </source>
</evidence>
<evidence type="ECO:0000256" key="4">
    <source>
        <dbReference type="ARBA" id="ARBA00022763"/>
    </source>
</evidence>
<feature type="compositionally biased region" description="Pro residues" evidence="10">
    <location>
        <begin position="669"/>
        <end position="680"/>
    </location>
</feature>
<dbReference type="InterPro" id="IPR001126">
    <property type="entry name" value="UmuC"/>
</dbReference>
<dbReference type="FunFam" id="3.30.1490.100:FF:000009">
    <property type="entry name" value="DNA polymerase eta subunit"/>
    <property type="match status" value="1"/>
</dbReference>
<evidence type="ECO:0000259" key="11">
    <source>
        <dbReference type="PROSITE" id="PS50173"/>
    </source>
</evidence>
<feature type="region of interest" description="Disordered" evidence="10">
    <location>
        <begin position="562"/>
        <end position="716"/>
    </location>
</feature>
<dbReference type="GO" id="GO:0042276">
    <property type="term" value="P:error-prone translesion synthesis"/>
    <property type="evidence" value="ECO:0007669"/>
    <property type="project" value="TreeGrafter"/>
</dbReference>
<keyword evidence="13" id="KW-1185">Reference proteome</keyword>
<dbReference type="SUPFAM" id="SSF56672">
    <property type="entry name" value="DNA/RNA polymerases"/>
    <property type="match status" value="1"/>
</dbReference>
<dbReference type="PANTHER" id="PTHR45873:SF1">
    <property type="entry name" value="DNA POLYMERASE ETA"/>
    <property type="match status" value="1"/>
</dbReference>
<dbReference type="InterPro" id="IPR036775">
    <property type="entry name" value="DNA_pol_Y-fam_lit_finger_sf"/>
</dbReference>
<dbReference type="InterPro" id="IPR043502">
    <property type="entry name" value="DNA/RNA_pol_sf"/>
</dbReference>
<reference evidence="14" key="2">
    <citation type="submission" date="2020-04" db="EMBL/GenBank/DDBJ databases">
        <authorList>
            <consortium name="NCBI Genome Project"/>
        </authorList>
    </citation>
    <scope>NUCLEOTIDE SEQUENCE</scope>
    <source>
        <strain evidence="14">CBS 342.82</strain>
    </source>
</reference>
<evidence type="ECO:0000256" key="1">
    <source>
        <dbReference type="ARBA" id="ARBA00004123"/>
    </source>
</evidence>
<dbReference type="PROSITE" id="PS51907">
    <property type="entry name" value="ZF_UBZ3"/>
    <property type="match status" value="1"/>
</dbReference>
<dbReference type="GO" id="GO:0005634">
    <property type="term" value="C:nucleus"/>
    <property type="evidence" value="ECO:0007669"/>
    <property type="project" value="UniProtKB-SubCell"/>
</dbReference>
<dbReference type="GO" id="GO:0003887">
    <property type="term" value="F:DNA-directed DNA polymerase activity"/>
    <property type="evidence" value="ECO:0007669"/>
    <property type="project" value="TreeGrafter"/>
</dbReference>
<reference evidence="14" key="3">
    <citation type="submission" date="2025-08" db="UniProtKB">
        <authorList>
            <consortium name="RefSeq"/>
        </authorList>
    </citation>
    <scope>IDENTIFICATION</scope>
    <source>
        <strain evidence="14">CBS 342.82</strain>
    </source>
</reference>
<feature type="region of interest" description="Disordered" evidence="10">
    <location>
        <begin position="517"/>
        <end position="537"/>
    </location>
</feature>
<feature type="compositionally biased region" description="Pro residues" evidence="10">
    <location>
        <begin position="610"/>
        <end position="621"/>
    </location>
</feature>
<dbReference type="GO" id="GO:0035861">
    <property type="term" value="C:site of double-strand break"/>
    <property type="evidence" value="ECO:0007669"/>
    <property type="project" value="TreeGrafter"/>
</dbReference>
<keyword evidence="3" id="KW-0479">Metal-binding</keyword>
<dbReference type="AlphaFoldDB" id="A0A6J3M219"/>
<dbReference type="Gene3D" id="3.30.70.270">
    <property type="match status" value="1"/>
</dbReference>
<dbReference type="GO" id="GO:0009314">
    <property type="term" value="P:response to radiation"/>
    <property type="evidence" value="ECO:0007669"/>
    <property type="project" value="TreeGrafter"/>
</dbReference>
<evidence type="ECO:0000256" key="10">
    <source>
        <dbReference type="SAM" id="MobiDB-lite"/>
    </source>
</evidence>
<dbReference type="Pfam" id="PF18439">
    <property type="entry name" value="zf_UBZ"/>
    <property type="match status" value="1"/>
</dbReference>
<feature type="domain" description="UBZ3-type" evidence="12">
    <location>
        <begin position="631"/>
        <end position="665"/>
    </location>
</feature>
<feature type="compositionally biased region" description="Pro residues" evidence="10">
    <location>
        <begin position="636"/>
        <end position="647"/>
    </location>
</feature>
<feature type="non-terminal residue" evidence="14">
    <location>
        <position position="1"/>
    </location>
</feature>
<dbReference type="FunFam" id="1.10.150.20:FF:000014">
    <property type="entry name" value="Polymerase (DNA directed), eta"/>
    <property type="match status" value="1"/>
</dbReference>
<keyword evidence="8" id="KW-0539">Nucleus</keyword>
<keyword evidence="6" id="KW-0862">Zinc</keyword>
<keyword evidence="4" id="KW-0227">DNA damage</keyword>
<dbReference type="OrthoDB" id="5723at2759"/>
<dbReference type="Gene3D" id="3.40.1170.60">
    <property type="match status" value="1"/>
</dbReference>
<dbReference type="GO" id="GO:0070987">
    <property type="term" value="P:error-free translesion synthesis"/>
    <property type="evidence" value="ECO:0007669"/>
    <property type="project" value="UniProtKB-ARBA"/>
</dbReference>
<dbReference type="InterPro" id="IPR017961">
    <property type="entry name" value="DNA_pol_Y-fam_little_finger"/>
</dbReference>
<dbReference type="GO" id="GO:0005657">
    <property type="term" value="C:replication fork"/>
    <property type="evidence" value="ECO:0007669"/>
    <property type="project" value="UniProtKB-ARBA"/>
</dbReference>
<dbReference type="PANTHER" id="PTHR45873">
    <property type="entry name" value="DNA POLYMERASE ETA"/>
    <property type="match status" value="1"/>
</dbReference>
<comment type="subcellular location">
    <subcellularLocation>
        <location evidence="1">Nucleus</location>
    </subcellularLocation>
</comment>
<name>A0A6J3M219_9PEZI</name>
<dbReference type="GO" id="GO:0003684">
    <property type="term" value="F:damaged DNA binding"/>
    <property type="evidence" value="ECO:0007669"/>
    <property type="project" value="InterPro"/>
</dbReference>
<feature type="compositionally biased region" description="Basic and acidic residues" evidence="10">
    <location>
        <begin position="517"/>
        <end position="529"/>
    </location>
</feature>
<dbReference type="FunFam" id="3.40.1170.60:FF:000008">
    <property type="entry name" value="DNA polymerase eta subunit"/>
    <property type="match status" value="1"/>
</dbReference>
<dbReference type="GeneID" id="54358282"/>
<feature type="compositionally biased region" description="Low complexity" evidence="10">
    <location>
        <begin position="681"/>
        <end position="705"/>
    </location>
</feature>
<evidence type="ECO:0000256" key="9">
    <source>
        <dbReference type="ARBA" id="ARBA00044975"/>
    </source>
</evidence>
<keyword evidence="5" id="KW-0863">Zinc-finger</keyword>
<feature type="domain" description="UmuC" evidence="11">
    <location>
        <begin position="25"/>
        <end position="287"/>
    </location>
</feature>
<dbReference type="Pfam" id="PF00817">
    <property type="entry name" value="IMS"/>
    <property type="match status" value="1"/>
</dbReference>
<protein>
    <recommendedName>
        <fullName evidence="9">DNA polymerase eta</fullName>
    </recommendedName>
</protein>
<dbReference type="InterPro" id="IPR052230">
    <property type="entry name" value="DNA_polymerase_eta"/>
</dbReference>
<dbReference type="Proteomes" id="UP000504637">
    <property type="component" value="Unplaced"/>
</dbReference>
<proteinExistence type="predicted"/>
<keyword evidence="7" id="KW-0234">DNA repair</keyword>
<evidence type="ECO:0000256" key="7">
    <source>
        <dbReference type="ARBA" id="ARBA00023204"/>
    </source>
</evidence>
<dbReference type="Gene3D" id="1.10.150.20">
    <property type="entry name" value="5' to 3' exonuclease, C-terminal subdomain"/>
    <property type="match status" value="1"/>
</dbReference>
<sequence>PRSKFTYRDLSAMARYAITSPLRVISLIDLDAFYAQCETVRLGLDPSIPLAVQQWQGLIALNYPSRAFGLNRHVTVAEAKEKCPELVCQHVATWKEGDTKWSYSEDAWREIAIRKVSLDPYRMESRKILAVVKESLPADKQRVEKASVDEMFMDLSAHVHGLLLERYPELRGPPPYDDPTERLPRPSSTALDWAADGLIDLDTSQSEEDDPDWDDVALMIASEIVRDVRAKIYEKLRYTCSAGLSRNKMLAKLGAGHKKPNGQTIIRNRAVQQFLSGYKFTKIRNLGGKLGDEVVAAFNTDIVSDLLPVPVEQLKKRLGDDTGTWVYNIIRGEDHSEVNPRTQIKSMLSAKSFRPSINTLEAAVKWIRIFVADIFGRLVEEGVLEHKRRPRTIVLHHRQGAQTRSKGGPIPLAKTITEELLFDLAKNLLAQVVGDGRAWPCANLSLSVGGFEEGITGNKGIGGFLVRGDEAKALMTSSLAREDSGERAYAMSSSSANKRRKIGATPGIAHFFGAPQQRHDGAEESKTGDEANPLLDGEHDDEAVCAFHDLDESATNTGIVGEERGLEDPFSPPTSAQQRRDTLPLHRDPPDRPAPPRSPYFATSTSSPSPSTPPAPPPPRTTNPSDIASASTSRFPPCPRCNRPIPPAEQAEHDDFHFAQDLQDATSPARPPPKPIPPPLATAATGSSGGSAPRGRGRPPASAGGPEKGQKRLAFG</sequence>
<keyword evidence="2" id="KW-0808">Transferase</keyword>
<dbReference type="RefSeq" id="XP_033459106.1">
    <property type="nucleotide sequence ID" value="XM_033600482.1"/>
</dbReference>
<evidence type="ECO:0000256" key="3">
    <source>
        <dbReference type="ARBA" id="ARBA00022723"/>
    </source>
</evidence>
<dbReference type="GO" id="GO:0008270">
    <property type="term" value="F:zinc ion binding"/>
    <property type="evidence" value="ECO:0007669"/>
    <property type="project" value="UniProtKB-KW"/>
</dbReference>
<reference evidence="14" key="1">
    <citation type="submission" date="2020-01" db="EMBL/GenBank/DDBJ databases">
        <authorList>
            <consortium name="DOE Joint Genome Institute"/>
            <person name="Haridas S."/>
            <person name="Albert R."/>
            <person name="Binder M."/>
            <person name="Bloem J."/>
            <person name="Labutti K."/>
            <person name="Salamov A."/>
            <person name="Andreopoulos B."/>
            <person name="Baker S.E."/>
            <person name="Barry K."/>
            <person name="Bills G."/>
            <person name="Bluhm B.H."/>
            <person name="Cannon C."/>
            <person name="Castanera R."/>
            <person name="Culley D.E."/>
            <person name="Daum C."/>
            <person name="Ezra D."/>
            <person name="Gonzalez J.B."/>
            <person name="Henrissat B."/>
            <person name="Kuo A."/>
            <person name="Liang C."/>
            <person name="Lipzen A."/>
            <person name="Lutzoni F."/>
            <person name="Magnuson J."/>
            <person name="Mondo S."/>
            <person name="Nolan M."/>
            <person name="Ohm R."/>
            <person name="Pangilinan J."/>
            <person name="Park H.-J."/>
            <person name="Ramirez L."/>
            <person name="Alfaro M."/>
            <person name="Sun H."/>
            <person name="Tritt A."/>
            <person name="Yoshinaga Y."/>
            <person name="Zwiers L.-H."/>
            <person name="Turgeon B.G."/>
            <person name="Goodwin S.B."/>
            <person name="Spatafora J.W."/>
            <person name="Crous P.W."/>
            <person name="Grigoriev I.V."/>
        </authorList>
    </citation>
    <scope>NUCLEOTIDE SEQUENCE</scope>
    <source>
        <strain evidence="14">CBS 342.82</strain>
    </source>
</reference>
<feature type="compositionally biased region" description="Basic and acidic residues" evidence="10">
    <location>
        <begin position="578"/>
        <end position="591"/>
    </location>
</feature>
<dbReference type="GO" id="GO:0006281">
    <property type="term" value="P:DNA repair"/>
    <property type="evidence" value="ECO:0007669"/>
    <property type="project" value="UniProtKB-KW"/>
</dbReference>